<dbReference type="SMART" id="SM01002">
    <property type="entry name" value="AlaDh_PNT_C"/>
    <property type="match status" value="1"/>
</dbReference>
<evidence type="ECO:0000313" key="4">
    <source>
        <dbReference type="EMBL" id="AFU58195.1"/>
    </source>
</evidence>
<dbReference type="STRING" id="1237085.Ngar_c12550"/>
<reference evidence="4 5" key="1">
    <citation type="journal article" date="2012" name="Environ. Microbiol.">
        <title>The genome of the ammonia-oxidizing Candidatus Nitrososphaera gargensis: insights into metabolic versatility and environmental adaptations.</title>
        <authorList>
            <person name="Spang A."/>
            <person name="Poehlein A."/>
            <person name="Offre P."/>
            <person name="Zumbragel S."/>
            <person name="Haider S."/>
            <person name="Rychlik N."/>
            <person name="Nowka B."/>
            <person name="Schmeisser C."/>
            <person name="Lebedeva E.V."/>
            <person name="Rattei T."/>
            <person name="Bohm C."/>
            <person name="Schmid M."/>
            <person name="Galushko A."/>
            <person name="Hatzenpichler R."/>
            <person name="Weinmaier T."/>
            <person name="Daniel R."/>
            <person name="Schleper C."/>
            <person name="Spieck E."/>
            <person name="Streit W."/>
            <person name="Wagner M."/>
        </authorList>
    </citation>
    <scope>NUCLEOTIDE SEQUENCE [LARGE SCALE GENOMIC DNA]</scope>
    <source>
        <strain evidence="5">Ga9.2</strain>
    </source>
</reference>
<dbReference type="GO" id="GO:0006524">
    <property type="term" value="P:alanine catabolic process"/>
    <property type="evidence" value="ECO:0007669"/>
    <property type="project" value="TreeGrafter"/>
</dbReference>
<dbReference type="PANTHER" id="PTHR42795:SF1">
    <property type="entry name" value="ALANINE DEHYDROGENASE"/>
    <property type="match status" value="1"/>
</dbReference>
<dbReference type="InterPro" id="IPR007886">
    <property type="entry name" value="AlaDH/PNT_N"/>
</dbReference>
<dbReference type="SUPFAM" id="SSF51735">
    <property type="entry name" value="NAD(P)-binding Rossmann-fold domains"/>
    <property type="match status" value="1"/>
</dbReference>
<dbReference type="InParanoid" id="K0IEL8"/>
<organism evidence="4 5">
    <name type="scientific">Nitrososphaera gargensis (strain Ga9.2)</name>
    <dbReference type="NCBI Taxonomy" id="1237085"/>
    <lineage>
        <taxon>Archaea</taxon>
        <taxon>Nitrososphaerota</taxon>
        <taxon>Nitrososphaeria</taxon>
        <taxon>Nitrososphaerales</taxon>
        <taxon>Nitrososphaeraceae</taxon>
        <taxon>Nitrososphaera</taxon>
    </lineage>
</organism>
<feature type="domain" description="Alanine dehydrogenase/pyridine nucleotide transhydrogenase NAD(H)-binding" evidence="2">
    <location>
        <begin position="186"/>
        <end position="313"/>
    </location>
</feature>
<accession>K0IEL8</accession>
<dbReference type="HOGENOM" id="CLU_003376_3_0_2"/>
<dbReference type="PANTHER" id="PTHR42795">
    <property type="entry name" value="ALANINE DEHYDROGENASE"/>
    <property type="match status" value="1"/>
</dbReference>
<name>K0IEL8_NITGG</name>
<keyword evidence="1 4" id="KW-0560">Oxidoreductase</keyword>
<dbReference type="GO" id="GO:0000286">
    <property type="term" value="F:alanine dehydrogenase activity"/>
    <property type="evidence" value="ECO:0007669"/>
    <property type="project" value="UniProtKB-EC"/>
</dbReference>
<dbReference type="KEGG" id="nga:Ngar_c12550"/>
<evidence type="ECO:0000259" key="3">
    <source>
        <dbReference type="SMART" id="SM01003"/>
    </source>
</evidence>
<feature type="domain" description="Alanine dehydrogenase/pyridine nucleotide transhydrogenase N-terminal" evidence="3">
    <location>
        <begin position="4"/>
        <end position="139"/>
    </location>
</feature>
<keyword evidence="5" id="KW-1185">Reference proteome</keyword>
<evidence type="ECO:0000259" key="2">
    <source>
        <dbReference type="SMART" id="SM01002"/>
    </source>
</evidence>
<gene>
    <name evidence="4" type="primary">ald</name>
    <name evidence="4" type="ordered locus">Ngar_c12550</name>
</gene>
<dbReference type="InterPro" id="IPR036291">
    <property type="entry name" value="NAD(P)-bd_dom_sf"/>
</dbReference>
<proteinExistence type="predicted"/>
<dbReference type="Gene3D" id="3.40.50.720">
    <property type="entry name" value="NAD(P)-binding Rossmann-like Domain"/>
    <property type="match status" value="2"/>
</dbReference>
<dbReference type="RefSeq" id="WP_015018732.1">
    <property type="nucleotide sequence ID" value="NC_018719.1"/>
</dbReference>
<dbReference type="EC" id="1.4.1.1" evidence="4"/>
<dbReference type="InterPro" id="IPR007698">
    <property type="entry name" value="AlaDH/PNT_NAD(H)-bd"/>
</dbReference>
<dbReference type="AlphaFoldDB" id="K0IEL8"/>
<dbReference type="GeneID" id="13797514"/>
<dbReference type="OrthoDB" id="8889at2157"/>
<dbReference type="Pfam" id="PF05222">
    <property type="entry name" value="AlaDh_PNT_N"/>
    <property type="match status" value="1"/>
</dbReference>
<dbReference type="EMBL" id="CP002408">
    <property type="protein sequence ID" value="AFU58195.1"/>
    <property type="molecule type" value="Genomic_DNA"/>
</dbReference>
<evidence type="ECO:0000256" key="1">
    <source>
        <dbReference type="ARBA" id="ARBA00023002"/>
    </source>
</evidence>
<dbReference type="Proteomes" id="UP000008037">
    <property type="component" value="Chromosome"/>
</dbReference>
<dbReference type="Pfam" id="PF01262">
    <property type="entry name" value="AlaDh_PNT_C"/>
    <property type="match status" value="1"/>
</dbReference>
<dbReference type="PATRIC" id="fig|1237085.11.peg.1201"/>
<sequence>MIIGIPREVKDYENRVALTPRSVSSLVGSGSKVLVETQAGAKSGFSDDEYSSAGATVVGSQAELYGKADLIVKVKEIQVSKSEHERIRPEHTIFGFNHFESSRELTDAAVRSRATFISFEKVVDERGQTPLLMPMSRIAGTVSGIWAGFFHNYAFKHDKSIRLKTGADQVKSKFVEGFEHIVNVSIDNELKRMLSLHDKMAVIFGGGNVGEMAARVCSALGAKVTIVEKREARRKYLQELKLPKCSVAAVADRDILRGAYVIIGSTYDKEKADRVIDEKLLKEVSEMRKKIIIDVAVDQGGNFPYINPSGEYSPSSTGTILNPAQTDYFGNIFIRVPNIPSIVPRYASTTLSAIIAEYIKDIVNNVPRPELVRAISIKGGKVLDEAIIKAHNLKQ</sequence>
<protein>
    <submittedName>
        <fullName evidence="4">Putative alanine dehydrogenase</fullName>
        <ecNumber evidence="4">1.4.1.1</ecNumber>
    </submittedName>
</protein>
<dbReference type="SMART" id="SM01003">
    <property type="entry name" value="AlaDh_PNT_N"/>
    <property type="match status" value="1"/>
</dbReference>
<dbReference type="SUPFAM" id="SSF52283">
    <property type="entry name" value="Formate/glycerate dehydrogenase catalytic domain-like"/>
    <property type="match status" value="1"/>
</dbReference>
<evidence type="ECO:0000313" key="5">
    <source>
        <dbReference type="Proteomes" id="UP000008037"/>
    </source>
</evidence>
<dbReference type="GO" id="GO:0005886">
    <property type="term" value="C:plasma membrane"/>
    <property type="evidence" value="ECO:0007669"/>
    <property type="project" value="TreeGrafter"/>
</dbReference>